<dbReference type="Gene3D" id="3.30.450.20">
    <property type="entry name" value="PAS domain"/>
    <property type="match status" value="1"/>
</dbReference>
<keyword evidence="16" id="KW-1185">Reference proteome</keyword>
<dbReference type="GO" id="GO:0016020">
    <property type="term" value="C:membrane"/>
    <property type="evidence" value="ECO:0007669"/>
    <property type="project" value="UniProtKB-SubCell"/>
</dbReference>
<evidence type="ECO:0000256" key="1">
    <source>
        <dbReference type="ARBA" id="ARBA00000085"/>
    </source>
</evidence>
<dbReference type="PROSITE" id="PS50109">
    <property type="entry name" value="HIS_KIN"/>
    <property type="match status" value="1"/>
</dbReference>
<evidence type="ECO:0000313" key="16">
    <source>
        <dbReference type="Proteomes" id="UP000308382"/>
    </source>
</evidence>
<dbReference type="InterPro" id="IPR000014">
    <property type="entry name" value="PAS"/>
</dbReference>
<dbReference type="RefSeq" id="WP_138257339.1">
    <property type="nucleotide sequence ID" value="NZ_VBUK01000001.1"/>
</dbReference>
<dbReference type="GO" id="GO:0005524">
    <property type="term" value="F:ATP binding"/>
    <property type="evidence" value="ECO:0007669"/>
    <property type="project" value="UniProtKB-KW"/>
</dbReference>
<evidence type="ECO:0000256" key="6">
    <source>
        <dbReference type="ARBA" id="ARBA00022741"/>
    </source>
</evidence>
<dbReference type="AlphaFoldDB" id="A0A5R8MB79"/>
<dbReference type="GO" id="GO:0000156">
    <property type="term" value="F:phosphorelay response regulator activity"/>
    <property type="evidence" value="ECO:0007669"/>
    <property type="project" value="TreeGrafter"/>
</dbReference>
<feature type="transmembrane region" description="Helical" evidence="12">
    <location>
        <begin position="6"/>
        <end position="29"/>
    </location>
</feature>
<dbReference type="Pfam" id="PF13188">
    <property type="entry name" value="PAS_8"/>
    <property type="match status" value="1"/>
</dbReference>
<evidence type="ECO:0000256" key="2">
    <source>
        <dbReference type="ARBA" id="ARBA00004141"/>
    </source>
</evidence>
<dbReference type="SUPFAM" id="SSF55785">
    <property type="entry name" value="PYP-like sensor domain (PAS domain)"/>
    <property type="match status" value="1"/>
</dbReference>
<dbReference type="InterPro" id="IPR035965">
    <property type="entry name" value="PAS-like_dom_sf"/>
</dbReference>
<dbReference type="Gene3D" id="3.30.565.10">
    <property type="entry name" value="Histidine kinase-like ATPase, C-terminal domain"/>
    <property type="match status" value="1"/>
</dbReference>
<dbReference type="PROSITE" id="PS50112">
    <property type="entry name" value="PAS"/>
    <property type="match status" value="1"/>
</dbReference>
<evidence type="ECO:0000256" key="5">
    <source>
        <dbReference type="ARBA" id="ARBA00022692"/>
    </source>
</evidence>
<dbReference type="SUPFAM" id="SSF55874">
    <property type="entry name" value="ATPase domain of HSP90 chaperone/DNA topoisomerase II/histidine kinase"/>
    <property type="match status" value="1"/>
</dbReference>
<protein>
    <recommendedName>
        <fullName evidence="3">histidine kinase</fullName>
        <ecNumber evidence="3">2.7.13.3</ecNumber>
    </recommendedName>
</protein>
<dbReference type="GO" id="GO:0030295">
    <property type="term" value="F:protein kinase activator activity"/>
    <property type="evidence" value="ECO:0007669"/>
    <property type="project" value="TreeGrafter"/>
</dbReference>
<comment type="subcellular location">
    <subcellularLocation>
        <location evidence="2">Membrane</location>
        <topology evidence="2">Multi-pass membrane protein</topology>
    </subcellularLocation>
</comment>
<feature type="domain" description="Histidine kinase" evidence="13">
    <location>
        <begin position="229"/>
        <end position="448"/>
    </location>
</feature>
<dbReference type="EMBL" id="VBUK01000001">
    <property type="protein sequence ID" value="TLF46831.1"/>
    <property type="molecule type" value="Genomic_DNA"/>
</dbReference>
<keyword evidence="5 12" id="KW-0812">Transmembrane</keyword>
<dbReference type="SMART" id="SM00091">
    <property type="entry name" value="PAS"/>
    <property type="match status" value="1"/>
</dbReference>
<proteinExistence type="predicted"/>
<evidence type="ECO:0000259" key="13">
    <source>
        <dbReference type="PROSITE" id="PS50109"/>
    </source>
</evidence>
<evidence type="ECO:0000256" key="12">
    <source>
        <dbReference type="SAM" id="Phobius"/>
    </source>
</evidence>
<dbReference type="InterPro" id="IPR004358">
    <property type="entry name" value="Sig_transdc_His_kin-like_C"/>
</dbReference>
<evidence type="ECO:0000256" key="4">
    <source>
        <dbReference type="ARBA" id="ARBA00022679"/>
    </source>
</evidence>
<evidence type="ECO:0000256" key="11">
    <source>
        <dbReference type="ARBA" id="ARBA00023136"/>
    </source>
</evidence>
<feature type="domain" description="PAS" evidence="14">
    <location>
        <begin position="110"/>
        <end position="149"/>
    </location>
</feature>
<evidence type="ECO:0000256" key="9">
    <source>
        <dbReference type="ARBA" id="ARBA00022989"/>
    </source>
</evidence>
<dbReference type="Pfam" id="PF02518">
    <property type="entry name" value="HATPase_c"/>
    <property type="match status" value="1"/>
</dbReference>
<keyword evidence="6" id="KW-0547">Nucleotide-binding</keyword>
<keyword evidence="7" id="KW-0418">Kinase</keyword>
<keyword evidence="10" id="KW-0902">Two-component regulatory system</keyword>
<keyword evidence="9 12" id="KW-1133">Transmembrane helix</keyword>
<dbReference type="CDD" id="cd00130">
    <property type="entry name" value="PAS"/>
    <property type="match status" value="1"/>
</dbReference>
<keyword evidence="11 12" id="KW-0472">Membrane</keyword>
<evidence type="ECO:0000256" key="8">
    <source>
        <dbReference type="ARBA" id="ARBA00022840"/>
    </source>
</evidence>
<dbReference type="PANTHER" id="PTHR42878:SF7">
    <property type="entry name" value="SENSOR HISTIDINE KINASE GLRK"/>
    <property type="match status" value="1"/>
</dbReference>
<sequence>MVSRNIYLQLVLRIVFIVLTVVISTYLFFKESYVGCGIGILIIIAQTSALINYVNQTNRKIAYFFDAIKNEDFTLRFPEKLSVKSLEELNHSLNMLNNMIQDIHLKKQAQEQYYQEILRQADIGIFTINPKGHILFANPTVQELLNYRPLNHIKQLNQVDQELYQLFQKLEPFENRIYQLGNERGKRDLSIKCTPLTIEGQDLLLVVVHDIHRELDEKETDSWVKLIRVLTHEIMNTITPITSISESILKYFKKGSSNTHPTEFSKDQIKNTAKGLEVIKDQGNDLMSFVQSYRKFLSVPEPEKELVSAKKLLERVKLLLEEQTDENPVKIEIGVHPKELELYIDSQQISQVLLNLGKNAKQSLEGQENGRIKFICGINEMNKKFIQVWDNGVGIPPELLNEIFVPFFTTKNSGTGIGLSLSKQIMRLHGGSIQVLSDENTVFTLIFD</sequence>
<comment type="caution">
    <text evidence="15">The sequence shown here is derived from an EMBL/GenBank/DDBJ whole genome shotgun (WGS) entry which is preliminary data.</text>
</comment>
<dbReference type="InterPro" id="IPR036890">
    <property type="entry name" value="HATPase_C_sf"/>
</dbReference>
<evidence type="ECO:0000256" key="7">
    <source>
        <dbReference type="ARBA" id="ARBA00022777"/>
    </source>
</evidence>
<dbReference type="GO" id="GO:0004673">
    <property type="term" value="F:protein histidine kinase activity"/>
    <property type="evidence" value="ECO:0007669"/>
    <property type="project" value="UniProtKB-EC"/>
</dbReference>
<dbReference type="PANTHER" id="PTHR42878">
    <property type="entry name" value="TWO-COMPONENT HISTIDINE KINASE"/>
    <property type="match status" value="1"/>
</dbReference>
<evidence type="ECO:0000256" key="10">
    <source>
        <dbReference type="ARBA" id="ARBA00023012"/>
    </source>
</evidence>
<dbReference type="OrthoDB" id="1931120at2"/>
<comment type="catalytic activity">
    <reaction evidence="1">
        <text>ATP + protein L-histidine = ADP + protein N-phospho-L-histidine.</text>
        <dbReference type="EC" id="2.7.13.3"/>
    </reaction>
</comment>
<dbReference type="EC" id="2.7.13.3" evidence="3"/>
<keyword evidence="8" id="KW-0067">ATP-binding</keyword>
<feature type="transmembrane region" description="Helical" evidence="12">
    <location>
        <begin position="36"/>
        <end position="54"/>
    </location>
</feature>
<reference evidence="15 16" key="1">
    <citation type="journal article" date="2017" name="Int. J. Syst. Evol. Microbiol.">
        <title>Maripseudobacter aurantiacus gen. nov., sp. nov., a novel member of the family Flavobacteriaceae isolated from a sedimentation basin.</title>
        <authorList>
            <person name="Chen C."/>
            <person name="Su Y."/>
            <person name="Tao T."/>
            <person name="Fu G."/>
            <person name="Zhang C."/>
            <person name="Sun C."/>
            <person name="Zhang X."/>
            <person name="Wu M."/>
        </authorList>
    </citation>
    <scope>NUCLEOTIDE SEQUENCE [LARGE SCALE GENOMIC DNA]</scope>
    <source>
        <strain evidence="16">CDA4</strain>
    </source>
</reference>
<dbReference type="PRINTS" id="PR00344">
    <property type="entry name" value="BCTRLSENSOR"/>
</dbReference>
<name>A0A5R8MB79_9FLAO</name>
<keyword evidence="4" id="KW-0808">Transferase</keyword>
<dbReference type="InterPro" id="IPR005467">
    <property type="entry name" value="His_kinase_dom"/>
</dbReference>
<evidence type="ECO:0000259" key="14">
    <source>
        <dbReference type="PROSITE" id="PS50112"/>
    </source>
</evidence>
<dbReference type="InterPro" id="IPR050351">
    <property type="entry name" value="BphY/WalK/GraS-like"/>
</dbReference>
<dbReference type="GO" id="GO:0007234">
    <property type="term" value="P:osmosensory signaling via phosphorelay pathway"/>
    <property type="evidence" value="ECO:0007669"/>
    <property type="project" value="TreeGrafter"/>
</dbReference>
<dbReference type="Proteomes" id="UP000308382">
    <property type="component" value="Unassembled WGS sequence"/>
</dbReference>
<evidence type="ECO:0000256" key="3">
    <source>
        <dbReference type="ARBA" id="ARBA00012438"/>
    </source>
</evidence>
<evidence type="ECO:0000313" key="15">
    <source>
        <dbReference type="EMBL" id="TLF46831.1"/>
    </source>
</evidence>
<gene>
    <name evidence="15" type="ORF">FEK29_03380</name>
</gene>
<dbReference type="InterPro" id="IPR003594">
    <property type="entry name" value="HATPase_dom"/>
</dbReference>
<dbReference type="SMART" id="SM00387">
    <property type="entry name" value="HATPase_c"/>
    <property type="match status" value="1"/>
</dbReference>
<organism evidence="15 16">
    <name type="scientific">Maribacter aurantiacus</name>
    <dbReference type="NCBI Taxonomy" id="1882343"/>
    <lineage>
        <taxon>Bacteria</taxon>
        <taxon>Pseudomonadati</taxon>
        <taxon>Bacteroidota</taxon>
        <taxon>Flavobacteriia</taxon>
        <taxon>Flavobacteriales</taxon>
        <taxon>Flavobacteriaceae</taxon>
        <taxon>Maribacter</taxon>
    </lineage>
</organism>
<accession>A0A5R8MB79</accession>